<name>A0A420J9S3_9PEZI</name>
<proteinExistence type="predicted"/>
<comment type="caution">
    <text evidence="1">The sequence shown here is derived from an EMBL/GenBank/DDBJ whole genome shotgun (WGS) entry which is preliminary data.</text>
</comment>
<evidence type="ECO:0000313" key="2">
    <source>
        <dbReference type="Proteomes" id="UP000285326"/>
    </source>
</evidence>
<accession>A0A420J9S3</accession>
<dbReference type="Proteomes" id="UP000285326">
    <property type="component" value="Unassembled WGS sequence"/>
</dbReference>
<protein>
    <submittedName>
        <fullName evidence="1">Uncharacterized protein</fullName>
    </submittedName>
</protein>
<dbReference type="EMBL" id="MCBS01015834">
    <property type="protein sequence ID" value="RKF83539.1"/>
    <property type="molecule type" value="Genomic_DNA"/>
</dbReference>
<gene>
    <name evidence="1" type="ORF">GcM1_158007</name>
</gene>
<sequence>MSESNGATLNKVYPRWIDINRHMNEFQLEESENSKTVLLPRFQEQINDFIRAKCGENSSAVASYFEYIDQEGPFNILANCWKHYTYQPLLFWKSINKGIFGLKSQN</sequence>
<dbReference type="AlphaFoldDB" id="A0A420J9S3"/>
<evidence type="ECO:0000313" key="1">
    <source>
        <dbReference type="EMBL" id="RKF83539.1"/>
    </source>
</evidence>
<organism evidence="1 2">
    <name type="scientific">Golovinomyces cichoracearum</name>
    <dbReference type="NCBI Taxonomy" id="62708"/>
    <lineage>
        <taxon>Eukaryota</taxon>
        <taxon>Fungi</taxon>
        <taxon>Dikarya</taxon>
        <taxon>Ascomycota</taxon>
        <taxon>Pezizomycotina</taxon>
        <taxon>Leotiomycetes</taxon>
        <taxon>Erysiphales</taxon>
        <taxon>Erysiphaceae</taxon>
        <taxon>Golovinomyces</taxon>
    </lineage>
</organism>
<reference evidence="1 2" key="1">
    <citation type="journal article" date="2018" name="BMC Genomics">
        <title>Comparative genome analyses reveal sequence features reflecting distinct modes of host-adaptation between dicot and monocot powdery mildew.</title>
        <authorList>
            <person name="Wu Y."/>
            <person name="Ma X."/>
            <person name="Pan Z."/>
            <person name="Kale S.D."/>
            <person name="Song Y."/>
            <person name="King H."/>
            <person name="Zhang Q."/>
            <person name="Presley C."/>
            <person name="Deng X."/>
            <person name="Wei C.I."/>
            <person name="Xiao S."/>
        </authorList>
    </citation>
    <scope>NUCLEOTIDE SEQUENCE [LARGE SCALE GENOMIC DNA]</scope>
    <source>
        <strain evidence="1">UMSG1</strain>
    </source>
</reference>